<dbReference type="InterPro" id="IPR012675">
    <property type="entry name" value="Beta-grasp_dom_sf"/>
</dbReference>
<evidence type="ECO:0000313" key="1">
    <source>
        <dbReference type="EMBL" id="ADZ09509.1"/>
    </source>
</evidence>
<accession>F0T6Y9</accession>
<dbReference type="InterPro" id="IPR016155">
    <property type="entry name" value="Mopterin_synth/thiamin_S_b"/>
</dbReference>
<keyword evidence="2" id="KW-1185">Reference proteome</keyword>
<reference evidence="1 2" key="2">
    <citation type="journal article" date="2014" name="Int. J. Syst. Evol. Microbiol.">
        <title>Methanobacterium paludis sp. nov. and a novel strain of Methanobacterium lacus isolated from northern peatlands.</title>
        <authorList>
            <person name="Cadillo-Quiroz H."/>
            <person name="Brauer S.L."/>
            <person name="Goodson N."/>
            <person name="Yavitt J.B."/>
            <person name="Zinder S.H."/>
        </authorList>
    </citation>
    <scope>NUCLEOTIDE SEQUENCE [LARGE SCALE GENOMIC DNA]</scope>
    <source>
        <strain evidence="1 2">AL-21</strain>
    </source>
</reference>
<dbReference type="EMBL" id="CP002551">
    <property type="protein sequence ID" value="ADZ09509.1"/>
    <property type="molecule type" value="Genomic_DNA"/>
</dbReference>
<dbReference type="OrthoDB" id="62285at2157"/>
<dbReference type="SUPFAM" id="SSF54285">
    <property type="entry name" value="MoaD/ThiS"/>
    <property type="match status" value="1"/>
</dbReference>
<evidence type="ECO:0008006" key="3">
    <source>
        <dbReference type="Google" id="ProtNLM"/>
    </source>
</evidence>
<evidence type="ECO:0000313" key="2">
    <source>
        <dbReference type="Proteomes" id="UP000007490"/>
    </source>
</evidence>
<protein>
    <recommendedName>
        <fullName evidence="3">ThiamineS protein</fullName>
    </recommendedName>
</protein>
<dbReference type="Proteomes" id="UP000007490">
    <property type="component" value="Chromosome"/>
</dbReference>
<dbReference type="KEGG" id="mel:Metbo_1267"/>
<dbReference type="HOGENOM" id="CLU_114601_9_2_2"/>
<dbReference type="Gene3D" id="3.10.20.30">
    <property type="match status" value="1"/>
</dbReference>
<dbReference type="AlphaFoldDB" id="F0T6Y9"/>
<dbReference type="STRING" id="877455.Metbo_1267"/>
<reference evidence="2" key="1">
    <citation type="submission" date="2011-02" db="EMBL/GenBank/DDBJ databases">
        <title>Complete sequence of Methanobacterium sp. AL-21.</title>
        <authorList>
            <consortium name="US DOE Joint Genome Institute"/>
            <person name="Lucas S."/>
            <person name="Copeland A."/>
            <person name="Lapidus A."/>
            <person name="Cheng J.-F."/>
            <person name="Goodwin L."/>
            <person name="Pitluck S."/>
            <person name="Chertkov O."/>
            <person name="Detter J.C."/>
            <person name="Han C."/>
            <person name="Tapia R."/>
            <person name="Land M."/>
            <person name="Hauser L."/>
            <person name="Kyrpides N."/>
            <person name="Ivanova N."/>
            <person name="Mikhailova N."/>
            <person name="Pagani I."/>
            <person name="Cadillo-Quiroz H."/>
            <person name="Imachi H."/>
            <person name="Zinder S."/>
            <person name="Liu W."/>
            <person name="Woyke T."/>
        </authorList>
    </citation>
    <scope>NUCLEOTIDE SEQUENCE [LARGE SCALE GENOMIC DNA]</scope>
    <source>
        <strain evidence="2">AL-21</strain>
    </source>
</reference>
<proteinExistence type="predicted"/>
<dbReference type="RefSeq" id="WP_013644860.1">
    <property type="nucleotide sequence ID" value="NC_015216.1"/>
</dbReference>
<organism evidence="1 2">
    <name type="scientific">Methanobacterium lacus (strain AL-21)</name>
    <dbReference type="NCBI Taxonomy" id="877455"/>
    <lineage>
        <taxon>Archaea</taxon>
        <taxon>Methanobacteriati</taxon>
        <taxon>Methanobacteriota</taxon>
        <taxon>Methanomada group</taxon>
        <taxon>Methanobacteria</taxon>
        <taxon>Methanobacteriales</taxon>
        <taxon>Methanobacteriaceae</taxon>
        <taxon>Methanobacterium</taxon>
    </lineage>
</organism>
<gene>
    <name evidence="1" type="ordered locus">Metbo_1267</name>
</gene>
<dbReference type="eggNOG" id="arCOG00535">
    <property type="taxonomic scope" value="Archaea"/>
</dbReference>
<sequence>MKIIFSEGQTENLNIENVSVKELLEDLEIEPLEVIVKKGSLVLQEDETIQNNDEIMIIKVIHGG</sequence>
<name>F0T6Y9_METLA</name>
<dbReference type="GeneID" id="10277718"/>